<keyword evidence="5" id="KW-0812">Transmembrane</keyword>
<proteinExistence type="predicted"/>
<dbReference type="GO" id="GO:0008270">
    <property type="term" value="F:zinc ion binding"/>
    <property type="evidence" value="ECO:0007669"/>
    <property type="project" value="UniProtKB-KW"/>
</dbReference>
<reference evidence="7" key="1">
    <citation type="submission" date="2021-03" db="EMBL/GenBank/DDBJ databases">
        <authorList>
            <person name="Li Z."/>
            <person name="Yang C."/>
        </authorList>
    </citation>
    <scope>NUCLEOTIDE SEQUENCE</scope>
    <source>
        <strain evidence="7">Dzin_1.0</strain>
        <tissue evidence="7">Leaf</tissue>
    </source>
</reference>
<dbReference type="Pfam" id="PF12906">
    <property type="entry name" value="RINGv"/>
    <property type="match status" value="1"/>
</dbReference>
<accession>A0A9D5CG82</accession>
<feature type="compositionally biased region" description="Polar residues" evidence="4">
    <location>
        <begin position="1"/>
        <end position="16"/>
    </location>
</feature>
<feature type="domain" description="RING-CH-type" evidence="6">
    <location>
        <begin position="107"/>
        <end position="171"/>
    </location>
</feature>
<feature type="transmembrane region" description="Helical" evidence="5">
    <location>
        <begin position="264"/>
        <end position="287"/>
    </location>
</feature>
<dbReference type="SUPFAM" id="SSF57850">
    <property type="entry name" value="RING/U-box"/>
    <property type="match status" value="1"/>
</dbReference>
<sequence>MQSDTGRYNSGDLQSSAKDHLDGFHGSDVDSDKEGGVLLCRVCHCAEPDSRGDTALGFLDILPPLQDGFEINGDDDSTNKVSPKFIEKDIIHTKNSTREPKLIEFVSPEGEVFVCSNDLESGSFHQQDMLINLGCSCKNELALAHYACALKWFINHGSTVCEICGNAASNIRPADFKKVMASLKDYESLRERTATGEVTHANLETNSVVDPDAVAAVRRQRLSEISLWFNPRNNSASVSLEAFDQSFSVPTEQISSMESSATRWTLEGTGILIATGLLILILAWLIAPHVGKRIAISCLYILLGCVCALTTAVSLRFISPRFTYGPTRYWTISFVLGFLVFGIWAERTRHIRSS</sequence>
<keyword evidence="2" id="KW-0863">Zinc-finger</keyword>
<keyword evidence="5" id="KW-0472">Membrane</keyword>
<keyword evidence="3" id="KW-0862">Zinc</keyword>
<dbReference type="PROSITE" id="PS51292">
    <property type="entry name" value="ZF_RING_CH"/>
    <property type="match status" value="1"/>
</dbReference>
<keyword evidence="1" id="KW-0479">Metal-binding</keyword>
<evidence type="ECO:0000256" key="5">
    <source>
        <dbReference type="SAM" id="Phobius"/>
    </source>
</evidence>
<feature type="transmembrane region" description="Helical" evidence="5">
    <location>
        <begin position="327"/>
        <end position="345"/>
    </location>
</feature>
<dbReference type="PANTHER" id="PTHR46214:SF12">
    <property type="entry name" value="RING_FYVE_PHD ZINC FINGER SUPERFAMILY PROTEIN"/>
    <property type="match status" value="1"/>
</dbReference>
<evidence type="ECO:0000256" key="2">
    <source>
        <dbReference type="ARBA" id="ARBA00022771"/>
    </source>
</evidence>
<comment type="caution">
    <text evidence="7">The sequence shown here is derived from an EMBL/GenBank/DDBJ whole genome shotgun (WGS) entry which is preliminary data.</text>
</comment>
<evidence type="ECO:0000256" key="4">
    <source>
        <dbReference type="SAM" id="MobiDB-lite"/>
    </source>
</evidence>
<dbReference type="InterPro" id="IPR013083">
    <property type="entry name" value="Znf_RING/FYVE/PHD"/>
</dbReference>
<protein>
    <recommendedName>
        <fullName evidence="6">RING-CH-type domain-containing protein</fullName>
    </recommendedName>
</protein>
<dbReference type="InterPro" id="IPR011016">
    <property type="entry name" value="Znf_RING-CH"/>
</dbReference>
<gene>
    <name evidence="7" type="ORF">J5N97_020027</name>
</gene>
<evidence type="ECO:0000313" key="7">
    <source>
        <dbReference type="EMBL" id="KAJ0972068.1"/>
    </source>
</evidence>
<keyword evidence="8" id="KW-1185">Reference proteome</keyword>
<evidence type="ECO:0000259" key="6">
    <source>
        <dbReference type="PROSITE" id="PS51292"/>
    </source>
</evidence>
<reference evidence="7" key="2">
    <citation type="journal article" date="2022" name="Hortic Res">
        <title>The genome of Dioscorea zingiberensis sheds light on the biosynthesis, origin and evolution of the medicinally important diosgenin saponins.</title>
        <authorList>
            <person name="Li Y."/>
            <person name="Tan C."/>
            <person name="Li Z."/>
            <person name="Guo J."/>
            <person name="Li S."/>
            <person name="Chen X."/>
            <person name="Wang C."/>
            <person name="Dai X."/>
            <person name="Yang H."/>
            <person name="Song W."/>
            <person name="Hou L."/>
            <person name="Xu J."/>
            <person name="Tong Z."/>
            <person name="Xu A."/>
            <person name="Yuan X."/>
            <person name="Wang W."/>
            <person name="Yang Q."/>
            <person name="Chen L."/>
            <person name="Sun Z."/>
            <person name="Wang K."/>
            <person name="Pan B."/>
            <person name="Chen J."/>
            <person name="Bao Y."/>
            <person name="Liu F."/>
            <person name="Qi X."/>
            <person name="Gang D.R."/>
            <person name="Wen J."/>
            <person name="Li J."/>
        </authorList>
    </citation>
    <scope>NUCLEOTIDE SEQUENCE</scope>
    <source>
        <strain evidence="7">Dzin_1.0</strain>
    </source>
</reference>
<dbReference type="PANTHER" id="PTHR46214">
    <property type="entry name" value="ZINC FINGER, RING-CH-TYPE"/>
    <property type="match status" value="1"/>
</dbReference>
<dbReference type="SMART" id="SM00744">
    <property type="entry name" value="RINGv"/>
    <property type="match status" value="1"/>
</dbReference>
<dbReference type="Gene3D" id="3.30.40.10">
    <property type="entry name" value="Zinc/RING finger domain, C3HC4 (zinc finger)"/>
    <property type="match status" value="1"/>
</dbReference>
<feature type="transmembrane region" description="Helical" evidence="5">
    <location>
        <begin position="294"/>
        <end position="315"/>
    </location>
</feature>
<dbReference type="AlphaFoldDB" id="A0A9D5CG82"/>
<dbReference type="EMBL" id="JAGGNH010000005">
    <property type="protein sequence ID" value="KAJ0972068.1"/>
    <property type="molecule type" value="Genomic_DNA"/>
</dbReference>
<dbReference type="Proteomes" id="UP001085076">
    <property type="component" value="Miscellaneous, Linkage group lg05"/>
</dbReference>
<feature type="compositionally biased region" description="Basic and acidic residues" evidence="4">
    <location>
        <begin position="17"/>
        <end position="26"/>
    </location>
</feature>
<name>A0A9D5CG82_9LILI</name>
<evidence type="ECO:0000313" key="8">
    <source>
        <dbReference type="Proteomes" id="UP001085076"/>
    </source>
</evidence>
<evidence type="ECO:0000256" key="3">
    <source>
        <dbReference type="ARBA" id="ARBA00022833"/>
    </source>
</evidence>
<organism evidence="7 8">
    <name type="scientific">Dioscorea zingiberensis</name>
    <dbReference type="NCBI Taxonomy" id="325984"/>
    <lineage>
        <taxon>Eukaryota</taxon>
        <taxon>Viridiplantae</taxon>
        <taxon>Streptophyta</taxon>
        <taxon>Embryophyta</taxon>
        <taxon>Tracheophyta</taxon>
        <taxon>Spermatophyta</taxon>
        <taxon>Magnoliopsida</taxon>
        <taxon>Liliopsida</taxon>
        <taxon>Dioscoreales</taxon>
        <taxon>Dioscoreaceae</taxon>
        <taxon>Dioscorea</taxon>
    </lineage>
</organism>
<keyword evidence="5" id="KW-1133">Transmembrane helix</keyword>
<dbReference type="OrthoDB" id="1900797at2759"/>
<evidence type="ECO:0000256" key="1">
    <source>
        <dbReference type="ARBA" id="ARBA00022723"/>
    </source>
</evidence>
<feature type="region of interest" description="Disordered" evidence="4">
    <location>
        <begin position="1"/>
        <end position="26"/>
    </location>
</feature>